<proteinExistence type="predicted"/>
<gene>
    <name evidence="2" type="ORF">PR048_007482</name>
</gene>
<evidence type="ECO:0000256" key="1">
    <source>
        <dbReference type="SAM" id="Phobius"/>
    </source>
</evidence>
<organism evidence="2 3">
    <name type="scientific">Dryococelus australis</name>
    <dbReference type="NCBI Taxonomy" id="614101"/>
    <lineage>
        <taxon>Eukaryota</taxon>
        <taxon>Metazoa</taxon>
        <taxon>Ecdysozoa</taxon>
        <taxon>Arthropoda</taxon>
        <taxon>Hexapoda</taxon>
        <taxon>Insecta</taxon>
        <taxon>Pterygota</taxon>
        <taxon>Neoptera</taxon>
        <taxon>Polyneoptera</taxon>
        <taxon>Phasmatodea</taxon>
        <taxon>Verophasmatodea</taxon>
        <taxon>Anareolatae</taxon>
        <taxon>Phasmatidae</taxon>
        <taxon>Eurycanthinae</taxon>
        <taxon>Dryococelus</taxon>
    </lineage>
</organism>
<name>A0ABQ9HUC9_9NEOP</name>
<keyword evidence="1" id="KW-1133">Transmembrane helix</keyword>
<evidence type="ECO:0000313" key="3">
    <source>
        <dbReference type="Proteomes" id="UP001159363"/>
    </source>
</evidence>
<keyword evidence="1" id="KW-0472">Membrane</keyword>
<feature type="transmembrane region" description="Helical" evidence="1">
    <location>
        <begin position="443"/>
        <end position="468"/>
    </location>
</feature>
<protein>
    <submittedName>
        <fullName evidence="2">Uncharacterized protein</fullName>
    </submittedName>
</protein>
<evidence type="ECO:0000313" key="2">
    <source>
        <dbReference type="EMBL" id="KAJ8887997.1"/>
    </source>
</evidence>
<keyword evidence="3" id="KW-1185">Reference proteome</keyword>
<comment type="caution">
    <text evidence="2">The sequence shown here is derived from an EMBL/GenBank/DDBJ whole genome shotgun (WGS) entry which is preliminary data.</text>
</comment>
<reference evidence="2 3" key="1">
    <citation type="submission" date="2023-02" db="EMBL/GenBank/DDBJ databases">
        <title>LHISI_Scaffold_Assembly.</title>
        <authorList>
            <person name="Stuart O.P."/>
            <person name="Cleave R."/>
            <person name="Magrath M.J.L."/>
            <person name="Mikheyev A.S."/>
        </authorList>
    </citation>
    <scope>NUCLEOTIDE SEQUENCE [LARGE SCALE GENOMIC DNA]</scope>
    <source>
        <strain evidence="2">Daus_M_001</strain>
        <tissue evidence="2">Leg muscle</tissue>
    </source>
</reference>
<dbReference type="Proteomes" id="UP001159363">
    <property type="component" value="Chromosome 3"/>
</dbReference>
<accession>A0ABQ9HUC9</accession>
<sequence length="551" mass="60524">MEGVQTSADRRVSEWLCSAIFMRIGPSRSRTYNFVFRVRWRGGRAVSVLASHQSEAGSIPGRVTPRFSLVGIAPDDTTGQWVFSEVSRFLRPFIQALLHTSVTLIGCQDLSVKSHPNIFSDTSFTVFIFLGQRTGGAASVKLINTCQEDWPFEQREASAGHGRRSRMFYNMGERGKVAALRCGQNYINYNKTNDLHDTKLGCPQNANNSFLRTVSNPRHQTAALYSGITTSHTLATLTYSALYGPRWAEWLDYSPPTKRNRIQFPSGSAAHISYVGIVPHDGAGWRVYSGIFSFYRPCIPALLHTHLTSSSSALKTSMLKSAKISPIPLTRKRYRVRSLKESAMTFVRDPSQHLPGVISEDHGRAGNRARVLPNASPVSYHCATSLGQRTTEVLVVLTCVVGERGWRRSGGGRRGRVVCRPRLRVLRRPRQRVQSREVLRGRAAGVTLGALVGCVVVVVMMMVMVWVVHQAQQPAHQVGPQLVRQLGAVAGGGARPGGGRKVELAREDGREDVELLVMVGGERTVAAPTPRARLELHRAGGGRSTPALDGA</sequence>
<keyword evidence="1" id="KW-0812">Transmembrane</keyword>
<dbReference type="EMBL" id="JARBHB010000003">
    <property type="protein sequence ID" value="KAJ8887997.1"/>
    <property type="molecule type" value="Genomic_DNA"/>
</dbReference>